<dbReference type="EMBL" id="QTSX02005691">
    <property type="protein sequence ID" value="KAJ9059235.1"/>
    <property type="molecule type" value="Genomic_DNA"/>
</dbReference>
<reference evidence="1" key="1">
    <citation type="submission" date="2022-04" db="EMBL/GenBank/DDBJ databases">
        <title>Genome of the entomopathogenic fungus Entomophthora muscae.</title>
        <authorList>
            <person name="Elya C."/>
            <person name="Lovett B.R."/>
            <person name="Lee E."/>
            <person name="Macias A.M."/>
            <person name="Hajek A.E."/>
            <person name="De Bivort B.L."/>
            <person name="Kasson M.T."/>
            <person name="De Fine Licht H.H."/>
            <person name="Stajich J.E."/>
        </authorList>
    </citation>
    <scope>NUCLEOTIDE SEQUENCE</scope>
    <source>
        <strain evidence="1">Berkeley</strain>
    </source>
</reference>
<organism evidence="1 2">
    <name type="scientific">Entomophthora muscae</name>
    <dbReference type="NCBI Taxonomy" id="34485"/>
    <lineage>
        <taxon>Eukaryota</taxon>
        <taxon>Fungi</taxon>
        <taxon>Fungi incertae sedis</taxon>
        <taxon>Zoopagomycota</taxon>
        <taxon>Entomophthoromycotina</taxon>
        <taxon>Entomophthoromycetes</taxon>
        <taxon>Entomophthorales</taxon>
        <taxon>Entomophthoraceae</taxon>
        <taxon>Entomophthora</taxon>
    </lineage>
</organism>
<comment type="caution">
    <text evidence="1">The sequence shown here is derived from an EMBL/GenBank/DDBJ whole genome shotgun (WGS) entry which is preliminary data.</text>
</comment>
<gene>
    <name evidence="1" type="primary">MAM33_1</name>
    <name evidence="1" type="ORF">DSO57_1004547</name>
</gene>
<dbReference type="Proteomes" id="UP001165960">
    <property type="component" value="Unassembled WGS sequence"/>
</dbReference>
<proteinExistence type="predicted"/>
<name>A0ACC2SA86_9FUNG</name>
<protein>
    <submittedName>
        <fullName evidence="1">Mitochondrial acidic protein mam33</fullName>
    </submittedName>
</protein>
<keyword evidence="2" id="KW-1185">Reference proteome</keyword>
<accession>A0ACC2SA86</accession>
<evidence type="ECO:0000313" key="2">
    <source>
        <dbReference type="Proteomes" id="UP001165960"/>
    </source>
</evidence>
<evidence type="ECO:0000313" key="1">
    <source>
        <dbReference type="EMBL" id="KAJ9059235.1"/>
    </source>
</evidence>
<sequence>MAFLRLGKNIFRSVSYNSVYLKGSYPGKLLPKPFSTSSFLNSSQQEPKPTELPLAEPSTSQKLAKCLEKELTHELSKKAAPNPRMLAYLEKSGFKLVQTDGDAIVELRKWVKKETIIVRFTVLDLHHSPIDPALLAPNVFSPENEHPIKFHAVLAKPGKGSIFFDCMIVDASLETHNVMYYPENWRAQPTRVSDTPRLCDKVYISMFGDLEDEIKEAIEIHLENRGIDEEMAAFVREYAVFKEQNEYMSWLNNVRKFMLA</sequence>